<organism evidence="7">
    <name type="scientific">viral metagenome</name>
    <dbReference type="NCBI Taxonomy" id="1070528"/>
    <lineage>
        <taxon>unclassified sequences</taxon>
        <taxon>metagenomes</taxon>
        <taxon>organismal metagenomes</taxon>
    </lineage>
</organism>
<evidence type="ECO:0000313" key="7">
    <source>
        <dbReference type="EMBL" id="QHT81476.1"/>
    </source>
</evidence>
<dbReference type="EMBL" id="MN739983">
    <property type="protein sequence ID" value="QHT81476.1"/>
    <property type="molecule type" value="Genomic_DNA"/>
</dbReference>
<proteinExistence type="inferred from homology"/>
<evidence type="ECO:0000256" key="1">
    <source>
        <dbReference type="ARBA" id="ARBA00004370"/>
    </source>
</evidence>
<feature type="transmembrane region" description="Helical" evidence="6">
    <location>
        <begin position="134"/>
        <end position="157"/>
    </location>
</feature>
<evidence type="ECO:0000256" key="6">
    <source>
        <dbReference type="SAM" id="Phobius"/>
    </source>
</evidence>
<evidence type="ECO:0000256" key="4">
    <source>
        <dbReference type="ARBA" id="ARBA00022989"/>
    </source>
</evidence>
<accession>A0A6C0HMW1</accession>
<evidence type="ECO:0000256" key="5">
    <source>
        <dbReference type="ARBA" id="ARBA00023136"/>
    </source>
</evidence>
<dbReference type="InterPro" id="IPR000612">
    <property type="entry name" value="PMP3"/>
</dbReference>
<comment type="subcellular location">
    <subcellularLocation>
        <location evidence="1">Membrane</location>
    </subcellularLocation>
</comment>
<dbReference type="GO" id="GO:0016020">
    <property type="term" value="C:membrane"/>
    <property type="evidence" value="ECO:0007669"/>
    <property type="project" value="UniProtKB-SubCell"/>
</dbReference>
<sequence length="214" mass="24398">MSKRATDITLPANNQDPEDYVYVSARNWNRKQKIINGQGSKLADIVGRPGPIAGIIIQLFDAFVNFFARCMIFLLRITEYAFDLINNYAFGNFNGFLPNTITGGPVYTYKFLRYVMTILMPPVGVFMGKGMYGAFNVFVCLIITYVNYIAGIIYAIVITMHNRYADQYEEYEYNMLKKMNPDPSLIPTDSTAFVGMIGFLVIFVLAICAFLYWF</sequence>
<evidence type="ECO:0000256" key="2">
    <source>
        <dbReference type="ARBA" id="ARBA00009530"/>
    </source>
</evidence>
<feature type="transmembrane region" description="Helical" evidence="6">
    <location>
        <begin position="192"/>
        <end position="213"/>
    </location>
</feature>
<name>A0A6C0HMW1_9ZZZZ</name>
<protein>
    <submittedName>
        <fullName evidence="7">Uncharacterized protein</fullName>
    </submittedName>
</protein>
<reference evidence="7" key="1">
    <citation type="journal article" date="2020" name="Nature">
        <title>Giant virus diversity and host interactions through global metagenomics.</title>
        <authorList>
            <person name="Schulz F."/>
            <person name="Roux S."/>
            <person name="Paez-Espino D."/>
            <person name="Jungbluth S."/>
            <person name="Walsh D.A."/>
            <person name="Denef V.J."/>
            <person name="McMahon K.D."/>
            <person name="Konstantinidis K.T."/>
            <person name="Eloe-Fadrosh E.A."/>
            <person name="Kyrpides N.C."/>
            <person name="Woyke T."/>
        </authorList>
    </citation>
    <scope>NUCLEOTIDE SEQUENCE</scope>
    <source>
        <strain evidence="7">GVMAG-M-3300023184-13</strain>
    </source>
</reference>
<keyword evidence="5 6" id="KW-0472">Membrane</keyword>
<dbReference type="Pfam" id="PF01679">
    <property type="entry name" value="Pmp3"/>
    <property type="match status" value="1"/>
</dbReference>
<keyword evidence="4 6" id="KW-1133">Transmembrane helix</keyword>
<keyword evidence="3 6" id="KW-0812">Transmembrane</keyword>
<comment type="similarity">
    <text evidence="2">Belongs to the UPF0057 (PMP3) family.</text>
</comment>
<evidence type="ECO:0000256" key="3">
    <source>
        <dbReference type="ARBA" id="ARBA00022692"/>
    </source>
</evidence>
<dbReference type="AlphaFoldDB" id="A0A6C0HMW1"/>